<reference evidence="2" key="2">
    <citation type="journal article" date="2020" name="Nat. Commun.">
        <title>Large-scale genome sequencing of mycorrhizal fungi provides insights into the early evolution of symbiotic traits.</title>
        <authorList>
            <person name="Miyauchi S."/>
            <person name="Kiss E."/>
            <person name="Kuo A."/>
            <person name="Drula E."/>
            <person name="Kohler A."/>
            <person name="Sanchez-Garcia M."/>
            <person name="Morin E."/>
            <person name="Andreopoulos B."/>
            <person name="Barry K.W."/>
            <person name="Bonito G."/>
            <person name="Buee M."/>
            <person name="Carver A."/>
            <person name="Chen C."/>
            <person name="Cichocki N."/>
            <person name="Clum A."/>
            <person name="Culley D."/>
            <person name="Crous P.W."/>
            <person name="Fauchery L."/>
            <person name="Girlanda M."/>
            <person name="Hayes R.D."/>
            <person name="Keri Z."/>
            <person name="LaButti K."/>
            <person name="Lipzen A."/>
            <person name="Lombard V."/>
            <person name="Magnuson J."/>
            <person name="Maillard F."/>
            <person name="Murat C."/>
            <person name="Nolan M."/>
            <person name="Ohm R.A."/>
            <person name="Pangilinan J."/>
            <person name="Pereira M.F."/>
            <person name="Perotto S."/>
            <person name="Peter M."/>
            <person name="Pfister S."/>
            <person name="Riley R."/>
            <person name="Sitrit Y."/>
            <person name="Stielow J.B."/>
            <person name="Szollosi G."/>
            <person name="Zifcakova L."/>
            <person name="Stursova M."/>
            <person name="Spatafora J.W."/>
            <person name="Tedersoo L."/>
            <person name="Vaario L.M."/>
            <person name="Yamada A."/>
            <person name="Yan M."/>
            <person name="Wang P."/>
            <person name="Xu J."/>
            <person name="Bruns T."/>
            <person name="Baldrian P."/>
            <person name="Vilgalys R."/>
            <person name="Dunand C."/>
            <person name="Henrissat B."/>
            <person name="Grigoriev I.V."/>
            <person name="Hibbett D."/>
            <person name="Nagy L.G."/>
            <person name="Martin F.M."/>
        </authorList>
    </citation>
    <scope>NUCLEOTIDE SEQUENCE</scope>
    <source>
        <strain evidence="2">BED1</strain>
    </source>
</reference>
<name>A0AAD4BJC4_BOLED</name>
<reference evidence="2" key="1">
    <citation type="submission" date="2019-10" db="EMBL/GenBank/DDBJ databases">
        <authorList>
            <consortium name="DOE Joint Genome Institute"/>
            <person name="Kuo A."/>
            <person name="Miyauchi S."/>
            <person name="Kiss E."/>
            <person name="Drula E."/>
            <person name="Kohler A."/>
            <person name="Sanchez-Garcia M."/>
            <person name="Andreopoulos B."/>
            <person name="Barry K.W."/>
            <person name="Bonito G."/>
            <person name="Buee M."/>
            <person name="Carver A."/>
            <person name="Chen C."/>
            <person name="Cichocki N."/>
            <person name="Clum A."/>
            <person name="Culley D."/>
            <person name="Crous P.W."/>
            <person name="Fauchery L."/>
            <person name="Girlanda M."/>
            <person name="Hayes R."/>
            <person name="Keri Z."/>
            <person name="LaButti K."/>
            <person name="Lipzen A."/>
            <person name="Lombard V."/>
            <person name="Magnuson J."/>
            <person name="Maillard F."/>
            <person name="Morin E."/>
            <person name="Murat C."/>
            <person name="Nolan M."/>
            <person name="Ohm R."/>
            <person name="Pangilinan J."/>
            <person name="Pereira M."/>
            <person name="Perotto S."/>
            <person name="Peter M."/>
            <person name="Riley R."/>
            <person name="Sitrit Y."/>
            <person name="Stielow B."/>
            <person name="Szollosi G."/>
            <person name="Zifcakova L."/>
            <person name="Stursova M."/>
            <person name="Spatafora J.W."/>
            <person name="Tedersoo L."/>
            <person name="Vaario L.-M."/>
            <person name="Yamada A."/>
            <person name="Yan M."/>
            <person name="Wang P."/>
            <person name="Xu J."/>
            <person name="Bruns T."/>
            <person name="Baldrian P."/>
            <person name="Vilgalys R."/>
            <person name="Henrissat B."/>
            <person name="Grigoriev I.V."/>
            <person name="Hibbett D."/>
            <person name="Nagy L.G."/>
            <person name="Martin F.M."/>
        </authorList>
    </citation>
    <scope>NUCLEOTIDE SEQUENCE</scope>
    <source>
        <strain evidence="2">BED1</strain>
    </source>
</reference>
<dbReference type="AlphaFoldDB" id="A0AAD4BJC4"/>
<feature type="region of interest" description="Disordered" evidence="1">
    <location>
        <begin position="1"/>
        <end position="24"/>
    </location>
</feature>
<dbReference type="EMBL" id="WHUW01000047">
    <property type="protein sequence ID" value="KAF8431677.1"/>
    <property type="molecule type" value="Genomic_DNA"/>
</dbReference>
<dbReference type="Proteomes" id="UP001194468">
    <property type="component" value="Unassembled WGS sequence"/>
</dbReference>
<accession>A0AAD4BJC4</accession>
<evidence type="ECO:0000313" key="3">
    <source>
        <dbReference type="Proteomes" id="UP001194468"/>
    </source>
</evidence>
<comment type="caution">
    <text evidence="2">The sequence shown here is derived from an EMBL/GenBank/DDBJ whole genome shotgun (WGS) entry which is preliminary data.</text>
</comment>
<keyword evidence="3" id="KW-1185">Reference proteome</keyword>
<organism evidence="2 3">
    <name type="scientific">Boletus edulis BED1</name>
    <dbReference type="NCBI Taxonomy" id="1328754"/>
    <lineage>
        <taxon>Eukaryota</taxon>
        <taxon>Fungi</taxon>
        <taxon>Dikarya</taxon>
        <taxon>Basidiomycota</taxon>
        <taxon>Agaricomycotina</taxon>
        <taxon>Agaricomycetes</taxon>
        <taxon>Agaricomycetidae</taxon>
        <taxon>Boletales</taxon>
        <taxon>Boletineae</taxon>
        <taxon>Boletaceae</taxon>
        <taxon>Boletoideae</taxon>
        <taxon>Boletus</taxon>
    </lineage>
</organism>
<sequence length="303" mass="34240">MSMKTLSLPHKSERKSEGRDEQDHTVEFRQNGVKALISQIWDNLAEGRSVVLKGYGNVDGFNFSLKDLLEEFGCFPDHVIQAHDMRKHASDPAHPHVKITVREFMKGPWIFTSCKWVYLTLCSRCNQTHHVVDVDGSDLPFPGRLLGPAAPRSYYNLSAPCMMQTLGVCKMWFLTKLTNRENVMIEFEGGNVETVETHRQAQGAIHDKSVAQEYPRNPVQNGHCFANNQPVKKITIQSDYFKFVEDPEVDPDFKGEDYISQAAVIQAQPLGVRIPTIPIGSKCIHAYPKLSKYLFSSSVTLQT</sequence>
<evidence type="ECO:0000256" key="1">
    <source>
        <dbReference type="SAM" id="MobiDB-lite"/>
    </source>
</evidence>
<gene>
    <name evidence="2" type="ORF">L210DRAFT_934081</name>
</gene>
<proteinExistence type="predicted"/>
<protein>
    <submittedName>
        <fullName evidence="2">Uncharacterized protein</fullName>
    </submittedName>
</protein>
<evidence type="ECO:0000313" key="2">
    <source>
        <dbReference type="EMBL" id="KAF8431677.1"/>
    </source>
</evidence>
<feature type="compositionally biased region" description="Basic and acidic residues" evidence="1">
    <location>
        <begin position="10"/>
        <end position="24"/>
    </location>
</feature>